<evidence type="ECO:0000313" key="1">
    <source>
        <dbReference type="Proteomes" id="UP000515153"/>
    </source>
</evidence>
<sequence length="70" mass="8130">MAGACVSQYSGLRNLFDDLWGITRGYRLSIRLTLQDWYVLHHKHTKWKPLEDEGMRQGPNWISAARATGR</sequence>
<keyword evidence="1" id="KW-1185">Reference proteome</keyword>
<dbReference type="GeneID" id="41957913"/>
<organism evidence="1 2">
    <name type="scientific">Pyricularia grisea</name>
    <name type="common">Crabgrass-specific blast fungus</name>
    <name type="synonym">Magnaporthe grisea</name>
    <dbReference type="NCBI Taxonomy" id="148305"/>
    <lineage>
        <taxon>Eukaryota</taxon>
        <taxon>Fungi</taxon>
        <taxon>Dikarya</taxon>
        <taxon>Ascomycota</taxon>
        <taxon>Pezizomycotina</taxon>
        <taxon>Sordariomycetes</taxon>
        <taxon>Sordariomycetidae</taxon>
        <taxon>Magnaporthales</taxon>
        <taxon>Pyriculariaceae</taxon>
        <taxon>Pyricularia</taxon>
    </lineage>
</organism>
<name>A0A6P8B9Z4_PYRGI</name>
<gene>
    <name evidence="2" type="ORF">PgNI_02945</name>
</gene>
<protein>
    <submittedName>
        <fullName evidence="2">Uncharacterized protein</fullName>
    </submittedName>
</protein>
<dbReference type="RefSeq" id="XP_030983996.1">
    <property type="nucleotide sequence ID" value="XM_031123002.1"/>
</dbReference>
<dbReference type="AlphaFoldDB" id="A0A6P8B9Z4"/>
<proteinExistence type="predicted"/>
<reference evidence="2" key="2">
    <citation type="submission" date="2019-10" db="EMBL/GenBank/DDBJ databases">
        <authorList>
            <consortium name="NCBI Genome Project"/>
        </authorList>
    </citation>
    <scope>NUCLEOTIDE SEQUENCE</scope>
    <source>
        <strain evidence="2">NI907</strain>
    </source>
</reference>
<dbReference type="KEGG" id="pgri:PgNI_02945"/>
<accession>A0A6P8B9Z4</accession>
<evidence type="ECO:0000313" key="2">
    <source>
        <dbReference type="RefSeq" id="XP_030983996.1"/>
    </source>
</evidence>
<reference evidence="2" key="1">
    <citation type="journal article" date="2019" name="Mol. Biol. Evol.">
        <title>Blast fungal genomes show frequent chromosomal changes, gene gains and losses, and effector gene turnover.</title>
        <authorList>
            <person name="Gomez Luciano L.B."/>
            <person name="Jason Tsai I."/>
            <person name="Chuma I."/>
            <person name="Tosa Y."/>
            <person name="Chen Y.H."/>
            <person name="Li J.Y."/>
            <person name="Li M.Y."/>
            <person name="Jade Lu M.Y."/>
            <person name="Nakayashiki H."/>
            <person name="Li W.H."/>
        </authorList>
    </citation>
    <scope>NUCLEOTIDE SEQUENCE</scope>
    <source>
        <strain evidence="2">NI907</strain>
    </source>
</reference>
<dbReference type="Proteomes" id="UP000515153">
    <property type="component" value="Unplaced"/>
</dbReference>
<reference evidence="2" key="3">
    <citation type="submission" date="2025-08" db="UniProtKB">
        <authorList>
            <consortium name="RefSeq"/>
        </authorList>
    </citation>
    <scope>IDENTIFICATION</scope>
    <source>
        <strain evidence="2">NI907</strain>
    </source>
</reference>